<feature type="transmembrane region" description="Helical" evidence="4">
    <location>
        <begin position="390"/>
        <end position="416"/>
    </location>
</feature>
<sequence>MSLEHDHSLDEKLSDETESIPPNDESIPDGGLLAWLQVVGTFFLFFNASGIVNSFGVFQTYYEQNLMHDINTSKIAWIGSLQACLTLFVGALTGPLFDMGYFRFLIGGGTVLAVFSLMMTSLCKEYWQWILAQSLGFGLGGACLFVPGMAITSTYFSTHRALAIGVASSGSSIGAVVYAVLFRNLINHVGYGWTVRIFGFIALGTLSVSNVVMRPRIAPAHRRKLFVWHAFKEPPFALFALGIFLGFVGAYIPYFHATAYAQKKTGASESLSFYLVAIINGASAVGRIVPNTIAHRFGPFNTIILMALISTILAFGWMGVDNVPGIVVFAILYGFSTGGYVSLPTPCVTSITPNLHEVGARVGMCFLFAGLGMLIGSPIAGALVDIEAGSFWKAQLCCAMLLIGSSLCFIAARLMVQRNLFVAR</sequence>
<feature type="transmembrane region" description="Helical" evidence="4">
    <location>
        <begin position="126"/>
        <end position="149"/>
    </location>
</feature>
<evidence type="ECO:0000256" key="2">
    <source>
        <dbReference type="ARBA" id="ARBA00006727"/>
    </source>
</evidence>
<feature type="transmembrane region" description="Helical" evidence="4">
    <location>
        <begin position="193"/>
        <end position="213"/>
    </location>
</feature>
<feature type="transmembrane region" description="Helical" evidence="4">
    <location>
        <begin position="32"/>
        <end position="55"/>
    </location>
</feature>
<comment type="subcellular location">
    <subcellularLocation>
        <location evidence="1">Membrane</location>
        <topology evidence="1">Multi-pass membrane protein</topology>
    </subcellularLocation>
</comment>
<organism evidence="6 7">
    <name type="scientific">Malassezia psittaci</name>
    <dbReference type="NCBI Taxonomy" id="1821823"/>
    <lineage>
        <taxon>Eukaryota</taxon>
        <taxon>Fungi</taxon>
        <taxon>Dikarya</taxon>
        <taxon>Basidiomycota</taxon>
        <taxon>Ustilaginomycotina</taxon>
        <taxon>Malasseziomycetes</taxon>
        <taxon>Malasseziales</taxon>
        <taxon>Malasseziaceae</taxon>
        <taxon>Malassezia</taxon>
    </lineage>
</organism>
<dbReference type="InterPro" id="IPR050327">
    <property type="entry name" value="Proton-linked_MCT"/>
</dbReference>
<proteinExistence type="inferred from homology"/>
<feature type="transmembrane region" description="Helical" evidence="4">
    <location>
        <begin position="161"/>
        <end position="181"/>
    </location>
</feature>
<gene>
    <name evidence="6" type="ORF">MPSI1_001546</name>
</gene>
<feature type="compositionally biased region" description="Basic and acidic residues" evidence="3">
    <location>
        <begin position="1"/>
        <end position="15"/>
    </location>
</feature>
<dbReference type="Gene3D" id="1.20.1250.20">
    <property type="entry name" value="MFS general substrate transporter like domains"/>
    <property type="match status" value="2"/>
</dbReference>
<evidence type="ECO:0000313" key="6">
    <source>
        <dbReference type="EMBL" id="WFD42896.1"/>
    </source>
</evidence>
<feature type="transmembrane region" description="Helical" evidence="4">
    <location>
        <begin position="302"/>
        <end position="320"/>
    </location>
</feature>
<reference evidence="6" key="1">
    <citation type="submission" date="2023-02" db="EMBL/GenBank/DDBJ databases">
        <title>Mating type loci evolution in Malassezia.</title>
        <authorList>
            <person name="Coelho M.A."/>
        </authorList>
    </citation>
    <scope>NUCLEOTIDE SEQUENCE</scope>
    <source>
        <strain evidence="6">CBS 14136</strain>
    </source>
</reference>
<feature type="transmembrane region" description="Helical" evidence="4">
    <location>
        <begin position="101"/>
        <end position="120"/>
    </location>
</feature>
<feature type="domain" description="Major facilitator superfamily (MFS) profile" evidence="5">
    <location>
        <begin position="235"/>
        <end position="424"/>
    </location>
</feature>
<dbReference type="PROSITE" id="PS50850">
    <property type="entry name" value="MFS"/>
    <property type="match status" value="1"/>
</dbReference>
<protein>
    <recommendedName>
        <fullName evidence="5">Major facilitator superfamily (MFS) profile domain-containing protein</fullName>
    </recommendedName>
</protein>
<evidence type="ECO:0000256" key="3">
    <source>
        <dbReference type="SAM" id="MobiDB-lite"/>
    </source>
</evidence>
<name>A0AAF0FAU8_9BASI</name>
<feature type="transmembrane region" description="Helical" evidence="4">
    <location>
        <begin position="326"/>
        <end position="343"/>
    </location>
</feature>
<comment type="similarity">
    <text evidence="2">Belongs to the major facilitator superfamily. Monocarboxylate porter (TC 2.A.1.13) family.</text>
</comment>
<feature type="transmembrane region" description="Helical" evidence="4">
    <location>
        <begin position="234"/>
        <end position="252"/>
    </location>
</feature>
<feature type="transmembrane region" description="Helical" evidence="4">
    <location>
        <begin position="364"/>
        <end position="384"/>
    </location>
</feature>
<dbReference type="InterPro" id="IPR036259">
    <property type="entry name" value="MFS_trans_sf"/>
</dbReference>
<dbReference type="AlphaFoldDB" id="A0AAF0FAU8"/>
<dbReference type="PANTHER" id="PTHR11360:SF234">
    <property type="entry name" value="MFS-TYPE TRANSPORTER DBAD-RELATED"/>
    <property type="match status" value="1"/>
</dbReference>
<evidence type="ECO:0000256" key="1">
    <source>
        <dbReference type="ARBA" id="ARBA00004141"/>
    </source>
</evidence>
<dbReference type="EMBL" id="CP118375">
    <property type="protein sequence ID" value="WFD42896.1"/>
    <property type="molecule type" value="Genomic_DNA"/>
</dbReference>
<dbReference type="PANTHER" id="PTHR11360">
    <property type="entry name" value="MONOCARBOXYLATE TRANSPORTER"/>
    <property type="match status" value="1"/>
</dbReference>
<evidence type="ECO:0000313" key="7">
    <source>
        <dbReference type="Proteomes" id="UP001214628"/>
    </source>
</evidence>
<keyword evidence="7" id="KW-1185">Reference proteome</keyword>
<dbReference type="InterPro" id="IPR011701">
    <property type="entry name" value="MFS"/>
</dbReference>
<dbReference type="Pfam" id="PF07690">
    <property type="entry name" value="MFS_1"/>
    <property type="match status" value="1"/>
</dbReference>
<accession>A0AAF0FAU8</accession>
<keyword evidence="4" id="KW-0472">Membrane</keyword>
<dbReference type="GO" id="GO:0016020">
    <property type="term" value="C:membrane"/>
    <property type="evidence" value="ECO:0007669"/>
    <property type="project" value="UniProtKB-SubCell"/>
</dbReference>
<dbReference type="InterPro" id="IPR020846">
    <property type="entry name" value="MFS_dom"/>
</dbReference>
<feature type="region of interest" description="Disordered" evidence="3">
    <location>
        <begin position="1"/>
        <end position="23"/>
    </location>
</feature>
<dbReference type="SUPFAM" id="SSF103473">
    <property type="entry name" value="MFS general substrate transporter"/>
    <property type="match status" value="1"/>
</dbReference>
<evidence type="ECO:0000256" key="4">
    <source>
        <dbReference type="SAM" id="Phobius"/>
    </source>
</evidence>
<keyword evidence="4" id="KW-0812">Transmembrane</keyword>
<dbReference type="Proteomes" id="UP001214628">
    <property type="component" value="Chromosome 1"/>
</dbReference>
<feature type="transmembrane region" description="Helical" evidence="4">
    <location>
        <begin position="75"/>
        <end position="94"/>
    </location>
</feature>
<dbReference type="CDD" id="cd17352">
    <property type="entry name" value="MFS_MCT_SLC16"/>
    <property type="match status" value="1"/>
</dbReference>
<evidence type="ECO:0000259" key="5">
    <source>
        <dbReference type="PROSITE" id="PS50850"/>
    </source>
</evidence>
<dbReference type="GO" id="GO:0022857">
    <property type="term" value="F:transmembrane transporter activity"/>
    <property type="evidence" value="ECO:0007669"/>
    <property type="project" value="InterPro"/>
</dbReference>
<keyword evidence="4" id="KW-1133">Transmembrane helix</keyword>